<evidence type="ECO:0000256" key="4">
    <source>
        <dbReference type="ARBA" id="ARBA00022552"/>
    </source>
</evidence>
<keyword evidence="4" id="KW-0698">rRNA processing</keyword>
<dbReference type="AlphaFoldDB" id="A0AAJ7WNG0"/>
<dbReference type="FunFam" id="3.30.420.10:FF:000007">
    <property type="entry name" value="Interferon-stimulated exonuclease gene 20"/>
    <property type="match status" value="1"/>
</dbReference>
<evidence type="ECO:0000313" key="15">
    <source>
        <dbReference type="RefSeq" id="XP_032804076.1"/>
    </source>
</evidence>
<dbReference type="PANTHER" id="PTHR12801:SF45">
    <property type="entry name" value="RNA EXONUCLEASE 4"/>
    <property type="match status" value="1"/>
</dbReference>
<dbReference type="SMART" id="SM00479">
    <property type="entry name" value="EXOIII"/>
    <property type="match status" value="1"/>
</dbReference>
<evidence type="ECO:0000313" key="11">
    <source>
        <dbReference type="Proteomes" id="UP001318040"/>
    </source>
</evidence>
<name>A0AAJ7WNG0_PETMA</name>
<keyword evidence="7" id="KW-0269">Exonuclease</keyword>
<dbReference type="GO" id="GO:0008408">
    <property type="term" value="F:3'-5' exonuclease activity"/>
    <property type="evidence" value="ECO:0007669"/>
    <property type="project" value="InterPro"/>
</dbReference>
<evidence type="ECO:0000256" key="1">
    <source>
        <dbReference type="ARBA" id="ARBA00004123"/>
    </source>
</evidence>
<dbReference type="GO" id="GO:0006364">
    <property type="term" value="P:rRNA processing"/>
    <property type="evidence" value="ECO:0007669"/>
    <property type="project" value="UniProtKB-KW"/>
</dbReference>
<evidence type="ECO:0000256" key="9">
    <source>
        <dbReference type="ARBA" id="ARBA00025599"/>
    </source>
</evidence>
<keyword evidence="6" id="KW-0378">Hydrolase</keyword>
<dbReference type="RefSeq" id="XP_032804059.1">
    <property type="nucleotide sequence ID" value="XM_032948168.1"/>
</dbReference>
<dbReference type="Pfam" id="PF00929">
    <property type="entry name" value="RNase_T"/>
    <property type="match status" value="1"/>
</dbReference>
<dbReference type="PANTHER" id="PTHR12801">
    <property type="entry name" value="RNA EXONUCLEASE REXO1 / RECO3 FAMILY MEMBER-RELATED"/>
    <property type="match status" value="1"/>
</dbReference>
<protein>
    <recommendedName>
        <fullName evidence="3">RNA exonuclease 4</fullName>
    </recommendedName>
</protein>
<evidence type="ECO:0000256" key="6">
    <source>
        <dbReference type="ARBA" id="ARBA00022801"/>
    </source>
</evidence>
<dbReference type="GO" id="GO:0003676">
    <property type="term" value="F:nucleic acid binding"/>
    <property type="evidence" value="ECO:0007669"/>
    <property type="project" value="InterPro"/>
</dbReference>
<keyword evidence="11" id="KW-1185">Reference proteome</keyword>
<evidence type="ECO:0000313" key="14">
    <source>
        <dbReference type="RefSeq" id="XP_032804066.1"/>
    </source>
</evidence>
<evidence type="ECO:0000256" key="2">
    <source>
        <dbReference type="ARBA" id="ARBA00010489"/>
    </source>
</evidence>
<feature type="domain" description="Exonuclease" evidence="10">
    <location>
        <begin position="6"/>
        <end position="172"/>
    </location>
</feature>
<comment type="similarity">
    <text evidence="2">Belongs to the REXO4 family.</text>
</comment>
<sequence>MQATGKYVAMDCEMVGIGRGGTESALARCSIVDYNKRVLYDDYVKPEQPVTDYRTRFSGILPRHLVNATPYEEARKEIKKILEGKIIIGHDMRRDFSTLGLNIHMFDTRDTSLCEPLLKKAKLTVGRRASLKNLAQILLSIQIQNSSDGHCSVEDAKAVMDLFRLVDKEWERGPHSWPEAPLPRRHQNQRFNRYLDFEDCNSYNDCRDSDDYGYD</sequence>
<gene>
    <name evidence="12 13 14 15" type="primary">LOC116939582</name>
</gene>
<dbReference type="InterPro" id="IPR012337">
    <property type="entry name" value="RNaseH-like_sf"/>
</dbReference>
<dbReference type="Proteomes" id="UP001318040">
    <property type="component" value="Chromosome 1"/>
</dbReference>
<evidence type="ECO:0000256" key="3">
    <source>
        <dbReference type="ARBA" id="ARBA00016937"/>
    </source>
</evidence>
<comment type="subcellular location">
    <subcellularLocation>
        <location evidence="1">Nucleus</location>
    </subcellularLocation>
</comment>
<organism evidence="11 12">
    <name type="scientific">Petromyzon marinus</name>
    <name type="common">Sea lamprey</name>
    <dbReference type="NCBI Taxonomy" id="7757"/>
    <lineage>
        <taxon>Eukaryota</taxon>
        <taxon>Metazoa</taxon>
        <taxon>Chordata</taxon>
        <taxon>Craniata</taxon>
        <taxon>Vertebrata</taxon>
        <taxon>Cyclostomata</taxon>
        <taxon>Hyperoartia</taxon>
        <taxon>Petromyzontiformes</taxon>
        <taxon>Petromyzontidae</taxon>
        <taxon>Petromyzon</taxon>
    </lineage>
</organism>
<evidence type="ECO:0000256" key="5">
    <source>
        <dbReference type="ARBA" id="ARBA00022722"/>
    </source>
</evidence>
<dbReference type="InterPro" id="IPR013520">
    <property type="entry name" value="Ribonucl_H"/>
</dbReference>
<comment type="function">
    <text evidence="9">Exoribonuclease involved in ribosome biosynthesis. Involved in the processing of ITS1, the internal transcribed spacer localized between the 18S and 5.8S rRNAs.</text>
</comment>
<accession>A0AAJ7WNG0</accession>
<keyword evidence="8" id="KW-0539">Nucleus</keyword>
<dbReference type="SUPFAM" id="SSF53098">
    <property type="entry name" value="Ribonuclease H-like"/>
    <property type="match status" value="1"/>
</dbReference>
<dbReference type="InterPro" id="IPR036397">
    <property type="entry name" value="RNaseH_sf"/>
</dbReference>
<evidence type="ECO:0000259" key="10">
    <source>
        <dbReference type="SMART" id="SM00479"/>
    </source>
</evidence>
<dbReference type="RefSeq" id="XP_032804076.1">
    <property type="nucleotide sequence ID" value="XM_032948185.1"/>
</dbReference>
<evidence type="ECO:0000256" key="8">
    <source>
        <dbReference type="ARBA" id="ARBA00023242"/>
    </source>
</evidence>
<dbReference type="RefSeq" id="XP_032804050.1">
    <property type="nucleotide sequence ID" value="XM_032948159.1"/>
</dbReference>
<dbReference type="CDD" id="cd06144">
    <property type="entry name" value="REX4_like"/>
    <property type="match status" value="1"/>
</dbReference>
<dbReference type="KEGG" id="pmrn:116939582"/>
<dbReference type="RefSeq" id="XP_032804066.1">
    <property type="nucleotide sequence ID" value="XM_032948175.1"/>
</dbReference>
<evidence type="ECO:0000313" key="12">
    <source>
        <dbReference type="RefSeq" id="XP_032804050.1"/>
    </source>
</evidence>
<reference evidence="12 13" key="1">
    <citation type="submission" date="2025-04" db="UniProtKB">
        <authorList>
            <consortium name="RefSeq"/>
        </authorList>
    </citation>
    <scope>IDENTIFICATION</scope>
    <source>
        <tissue evidence="12 13">Sperm</tissue>
    </source>
</reference>
<proteinExistence type="inferred from homology"/>
<evidence type="ECO:0000256" key="7">
    <source>
        <dbReference type="ARBA" id="ARBA00022839"/>
    </source>
</evidence>
<dbReference type="InterPro" id="IPR037431">
    <property type="entry name" value="REX4_DEDDh_dom"/>
</dbReference>
<dbReference type="InterPro" id="IPR047021">
    <property type="entry name" value="REXO1/3/4-like"/>
</dbReference>
<dbReference type="Gene3D" id="3.30.420.10">
    <property type="entry name" value="Ribonuclease H-like superfamily/Ribonuclease H"/>
    <property type="match status" value="1"/>
</dbReference>
<reference evidence="11" key="2">
    <citation type="submission" date="2025-05" db="UniProtKB">
        <authorList>
            <consortium name="RefSeq"/>
        </authorList>
    </citation>
    <scope>NUCLEOTIDE SEQUENCE [LARGE SCALE GENOMIC DNA]</scope>
    <source>
        <tissue evidence="14">Sperm</tissue>
    </source>
</reference>
<keyword evidence="5" id="KW-0540">Nuclease</keyword>
<evidence type="ECO:0000313" key="13">
    <source>
        <dbReference type="RefSeq" id="XP_032804059.1"/>
    </source>
</evidence>
<dbReference type="GO" id="GO:0005730">
    <property type="term" value="C:nucleolus"/>
    <property type="evidence" value="ECO:0007669"/>
    <property type="project" value="UniProtKB-ARBA"/>
</dbReference>